<gene>
    <name evidence="1" type="ORF">C1SCF055_LOCUS29046</name>
</gene>
<comment type="caution">
    <text evidence="1">The sequence shown here is derived from an EMBL/GenBank/DDBJ whole genome shotgun (WGS) entry which is preliminary data.</text>
</comment>
<keyword evidence="4" id="KW-1185">Reference proteome</keyword>
<organism evidence="1">
    <name type="scientific">Cladocopium goreaui</name>
    <dbReference type="NCBI Taxonomy" id="2562237"/>
    <lineage>
        <taxon>Eukaryota</taxon>
        <taxon>Sar</taxon>
        <taxon>Alveolata</taxon>
        <taxon>Dinophyceae</taxon>
        <taxon>Suessiales</taxon>
        <taxon>Symbiodiniaceae</taxon>
        <taxon>Cladocopium</taxon>
    </lineage>
</organism>
<name>A0A9P1D599_9DINO</name>
<accession>A0A9P1D599</accession>
<dbReference type="EMBL" id="CAMXCT020003223">
    <property type="protein sequence ID" value="CAL1156531.1"/>
    <property type="molecule type" value="Genomic_DNA"/>
</dbReference>
<reference evidence="1" key="1">
    <citation type="submission" date="2022-10" db="EMBL/GenBank/DDBJ databases">
        <authorList>
            <person name="Chen Y."/>
            <person name="Dougan E. K."/>
            <person name="Chan C."/>
            <person name="Rhodes N."/>
            <person name="Thang M."/>
        </authorList>
    </citation>
    <scope>NUCLEOTIDE SEQUENCE</scope>
</reference>
<proteinExistence type="predicted"/>
<dbReference type="OrthoDB" id="436465at2759"/>
<protein>
    <submittedName>
        <fullName evidence="3">Rhamnose biosynthetic enzyme 1</fullName>
    </submittedName>
</protein>
<dbReference type="EMBL" id="CAMXCT010003223">
    <property type="protein sequence ID" value="CAI4003156.1"/>
    <property type="molecule type" value="Genomic_DNA"/>
</dbReference>
<evidence type="ECO:0000313" key="4">
    <source>
        <dbReference type="Proteomes" id="UP001152797"/>
    </source>
</evidence>
<evidence type="ECO:0000313" key="2">
    <source>
        <dbReference type="EMBL" id="CAL1156531.1"/>
    </source>
</evidence>
<sequence length="350" mass="40085">MSCSKPLPPGWTKRGVALTRKESELLQTWGCPREVLHALDYLAQTLPEGQRQRDVQCLDVFCGEKAISTTWRRHNQKTEHYDVLERGEQNDILLTQGYLNLLSMGLRMEPDSLAVVGLPCPTFVWVNSGTHGRKPTQPYGNETKFDYIARANTITVRTVIFLMVLTCRGCYWFLEQPGSSQVRHFPELILLRTLMETSGIASYFQRFWMGSWGSPSPKLSMAIASTPYVSQLKKKLTQFEKAKLSSKGITIVKQLPDGRKSVQGGPNLRKTQVYPVRFAEKLYAMHFALKAKHAFRLKAYVNAAAKTFQNRRKKIRVQKTIWKRGNLDEISKMLKTKKAMGQYRPIHKFP</sequence>
<evidence type="ECO:0000313" key="1">
    <source>
        <dbReference type="EMBL" id="CAI4003156.1"/>
    </source>
</evidence>
<evidence type="ECO:0000313" key="3">
    <source>
        <dbReference type="EMBL" id="CAL4790468.1"/>
    </source>
</evidence>
<reference evidence="2" key="2">
    <citation type="submission" date="2024-04" db="EMBL/GenBank/DDBJ databases">
        <authorList>
            <person name="Chen Y."/>
            <person name="Shah S."/>
            <person name="Dougan E. K."/>
            <person name="Thang M."/>
            <person name="Chan C."/>
        </authorList>
    </citation>
    <scope>NUCLEOTIDE SEQUENCE [LARGE SCALE GENOMIC DNA]</scope>
</reference>
<dbReference type="AlphaFoldDB" id="A0A9P1D599"/>
<dbReference type="EMBL" id="CAMXCT030003223">
    <property type="protein sequence ID" value="CAL4790468.1"/>
    <property type="molecule type" value="Genomic_DNA"/>
</dbReference>
<dbReference type="Proteomes" id="UP001152797">
    <property type="component" value="Unassembled WGS sequence"/>
</dbReference>